<evidence type="ECO:0000313" key="15">
    <source>
        <dbReference type="Proteomes" id="UP000886611"/>
    </source>
</evidence>
<dbReference type="GO" id="GO:0004984">
    <property type="term" value="F:olfactory receptor activity"/>
    <property type="evidence" value="ECO:0007669"/>
    <property type="project" value="InterPro"/>
</dbReference>
<evidence type="ECO:0000256" key="7">
    <source>
        <dbReference type="ARBA" id="ARBA00023136"/>
    </source>
</evidence>
<feature type="compositionally biased region" description="Polar residues" evidence="11">
    <location>
        <begin position="207"/>
        <end position="218"/>
    </location>
</feature>
<name>A0A8X8BIU9_POLSE</name>
<evidence type="ECO:0000313" key="14">
    <source>
        <dbReference type="EMBL" id="KAG2456956.1"/>
    </source>
</evidence>
<evidence type="ECO:0000256" key="9">
    <source>
        <dbReference type="ARBA" id="ARBA00023224"/>
    </source>
</evidence>
<evidence type="ECO:0000259" key="13">
    <source>
        <dbReference type="PROSITE" id="PS50262"/>
    </source>
</evidence>
<evidence type="ECO:0000256" key="12">
    <source>
        <dbReference type="SAM" id="Phobius"/>
    </source>
</evidence>
<evidence type="ECO:0000256" key="2">
    <source>
        <dbReference type="ARBA" id="ARBA00022475"/>
    </source>
</evidence>
<dbReference type="GO" id="GO:0004930">
    <property type="term" value="F:G protein-coupled receptor activity"/>
    <property type="evidence" value="ECO:0007669"/>
    <property type="project" value="UniProtKB-KW"/>
</dbReference>
<gene>
    <name evidence="14" type="primary">Or7g2</name>
    <name evidence="14" type="ORF">GTO96_0012617</name>
</gene>
<dbReference type="PROSITE" id="PS00237">
    <property type="entry name" value="G_PROTEIN_RECEP_F1_1"/>
    <property type="match status" value="1"/>
</dbReference>
<dbReference type="Pfam" id="PF13853">
    <property type="entry name" value="7tm_4"/>
    <property type="match status" value="1"/>
</dbReference>
<sequence>MNLSSESLVEFILHCEIDAQQKSYTTPILMMIYLVTLFGNFLVILVILTNHHLQKPMYICIATLAVIDLLNSTNLIPKIVAVLLDSVAITYGACFVQMLLVLYLEGVESLLLALMACDRFVAVVFPLRYPSLVTNKVIRNVIIFLHFVMGNQKVAHKGGEDEQGVQQAGPSSALESAAQGVSSVPVRSASEGASVSALGDKGASVDETVNSEEGSSGVTVELPAGVDDSVWGSIEMEEIKDPENNDGFKRPAQKRHYSTVEGGSVKKRSNVAAESPVADREQCGRLSRH</sequence>
<dbReference type="InterPro" id="IPR000276">
    <property type="entry name" value="GPCR_Rhodpsn"/>
</dbReference>
<feature type="non-terminal residue" evidence="14">
    <location>
        <position position="289"/>
    </location>
</feature>
<evidence type="ECO:0000256" key="5">
    <source>
        <dbReference type="ARBA" id="ARBA00022989"/>
    </source>
</evidence>
<keyword evidence="5 12" id="KW-1133">Transmembrane helix</keyword>
<comment type="caution">
    <text evidence="14">The sequence shown here is derived from an EMBL/GenBank/DDBJ whole genome shotgun (WGS) entry which is preliminary data.</text>
</comment>
<feature type="region of interest" description="Disordered" evidence="11">
    <location>
        <begin position="193"/>
        <end position="221"/>
    </location>
</feature>
<feature type="domain" description="G-protein coupled receptors family 1 profile" evidence="13">
    <location>
        <begin position="39"/>
        <end position="145"/>
    </location>
</feature>
<keyword evidence="6 10" id="KW-0297">G-protein coupled receptor</keyword>
<feature type="compositionally biased region" description="Basic and acidic residues" evidence="11">
    <location>
        <begin position="238"/>
        <end position="249"/>
    </location>
</feature>
<keyword evidence="15" id="KW-1185">Reference proteome</keyword>
<evidence type="ECO:0000256" key="11">
    <source>
        <dbReference type="SAM" id="MobiDB-lite"/>
    </source>
</evidence>
<organism evidence="14 15">
    <name type="scientific">Polypterus senegalus</name>
    <name type="common">Senegal bichir</name>
    <dbReference type="NCBI Taxonomy" id="55291"/>
    <lineage>
        <taxon>Eukaryota</taxon>
        <taxon>Metazoa</taxon>
        <taxon>Chordata</taxon>
        <taxon>Craniata</taxon>
        <taxon>Vertebrata</taxon>
        <taxon>Euteleostomi</taxon>
        <taxon>Actinopterygii</taxon>
        <taxon>Polypteriformes</taxon>
        <taxon>Polypteridae</taxon>
        <taxon>Polypterus</taxon>
    </lineage>
</organism>
<dbReference type="InterPro" id="IPR000725">
    <property type="entry name" value="Olfact_rcpt"/>
</dbReference>
<keyword evidence="8 10" id="KW-0675">Receptor</keyword>
<keyword evidence="4" id="KW-0716">Sensory transduction</keyword>
<feature type="non-terminal residue" evidence="14">
    <location>
        <position position="1"/>
    </location>
</feature>
<evidence type="ECO:0000256" key="4">
    <source>
        <dbReference type="ARBA" id="ARBA00022725"/>
    </source>
</evidence>
<comment type="similarity">
    <text evidence="10">Belongs to the G-protein coupled receptor 1 family.</text>
</comment>
<evidence type="ECO:0000256" key="6">
    <source>
        <dbReference type="ARBA" id="ARBA00023040"/>
    </source>
</evidence>
<dbReference type="InterPro" id="IPR050516">
    <property type="entry name" value="Olfactory_GPCR"/>
</dbReference>
<keyword evidence="4" id="KW-0552">Olfaction</keyword>
<feature type="transmembrane region" description="Helical" evidence="12">
    <location>
        <begin position="28"/>
        <end position="48"/>
    </location>
</feature>
<feature type="region of interest" description="Disordered" evidence="11">
    <location>
        <begin position="238"/>
        <end position="289"/>
    </location>
</feature>
<dbReference type="SUPFAM" id="SSF81321">
    <property type="entry name" value="Family A G protein-coupled receptor-like"/>
    <property type="match status" value="1"/>
</dbReference>
<accession>A0A8X8BIU9</accession>
<reference evidence="14 15" key="1">
    <citation type="journal article" date="2021" name="Cell">
        <title>Tracing the genetic footprints of vertebrate landing in non-teleost ray-finned fishes.</title>
        <authorList>
            <person name="Bi X."/>
            <person name="Wang K."/>
            <person name="Yang L."/>
            <person name="Pan H."/>
            <person name="Jiang H."/>
            <person name="Wei Q."/>
            <person name="Fang M."/>
            <person name="Yu H."/>
            <person name="Zhu C."/>
            <person name="Cai Y."/>
            <person name="He Y."/>
            <person name="Gan X."/>
            <person name="Zeng H."/>
            <person name="Yu D."/>
            <person name="Zhu Y."/>
            <person name="Jiang H."/>
            <person name="Qiu Q."/>
            <person name="Yang H."/>
            <person name="Zhang Y.E."/>
            <person name="Wang W."/>
            <person name="Zhu M."/>
            <person name="He S."/>
            <person name="Zhang G."/>
        </authorList>
    </citation>
    <scope>NUCLEOTIDE SEQUENCE [LARGE SCALE GENOMIC DNA]</scope>
    <source>
        <strain evidence="14">Bchr_013</strain>
    </source>
</reference>
<proteinExistence type="inferred from homology"/>
<dbReference type="GO" id="GO:0005886">
    <property type="term" value="C:plasma membrane"/>
    <property type="evidence" value="ECO:0007669"/>
    <property type="project" value="UniProtKB-SubCell"/>
</dbReference>
<protein>
    <submittedName>
        <fullName evidence="14">OR7G2 protein</fullName>
    </submittedName>
</protein>
<dbReference type="EMBL" id="JAATIS010008602">
    <property type="protein sequence ID" value="KAG2456956.1"/>
    <property type="molecule type" value="Genomic_DNA"/>
</dbReference>
<feature type="transmembrane region" description="Helical" evidence="12">
    <location>
        <begin position="79"/>
        <end position="104"/>
    </location>
</feature>
<dbReference type="AlphaFoldDB" id="A0A8X8BIU9"/>
<dbReference type="InterPro" id="IPR017452">
    <property type="entry name" value="GPCR_Rhodpsn_7TM"/>
</dbReference>
<dbReference type="PANTHER" id="PTHR26452">
    <property type="entry name" value="OLFACTORY RECEPTOR"/>
    <property type="match status" value="1"/>
</dbReference>
<dbReference type="Proteomes" id="UP000886611">
    <property type="component" value="Unassembled WGS sequence"/>
</dbReference>
<comment type="subcellular location">
    <subcellularLocation>
        <location evidence="1">Cell membrane</location>
        <topology evidence="1">Multi-pass membrane protein</topology>
    </subcellularLocation>
</comment>
<evidence type="ECO:0000256" key="8">
    <source>
        <dbReference type="ARBA" id="ARBA00023170"/>
    </source>
</evidence>
<keyword evidence="9 10" id="KW-0807">Transducer</keyword>
<evidence type="ECO:0000256" key="3">
    <source>
        <dbReference type="ARBA" id="ARBA00022692"/>
    </source>
</evidence>
<dbReference type="PROSITE" id="PS50262">
    <property type="entry name" value="G_PROTEIN_RECEP_F1_2"/>
    <property type="match status" value="1"/>
</dbReference>
<keyword evidence="2" id="KW-1003">Cell membrane</keyword>
<keyword evidence="3 10" id="KW-0812">Transmembrane</keyword>
<evidence type="ECO:0000256" key="10">
    <source>
        <dbReference type="RuleBase" id="RU000688"/>
    </source>
</evidence>
<dbReference type="Gene3D" id="1.20.1070.10">
    <property type="entry name" value="Rhodopsin 7-helix transmembrane proteins"/>
    <property type="match status" value="1"/>
</dbReference>
<evidence type="ECO:0000256" key="1">
    <source>
        <dbReference type="ARBA" id="ARBA00004651"/>
    </source>
</evidence>
<keyword evidence="7 12" id="KW-0472">Membrane</keyword>
<dbReference type="PRINTS" id="PR00237">
    <property type="entry name" value="GPCRRHODOPSN"/>
</dbReference>